<dbReference type="InterPro" id="IPR003646">
    <property type="entry name" value="SH3-like_bac-type"/>
</dbReference>
<dbReference type="Gene3D" id="2.30.30.40">
    <property type="entry name" value="SH3 Domains"/>
    <property type="match status" value="1"/>
</dbReference>
<reference evidence="3" key="1">
    <citation type="submission" date="2016-12" db="EMBL/GenBank/DDBJ databases">
        <title>Draft Genome Sequences od Carboxydothermus pertinax and islandicus, Hydrogenogenic Carboxydotrophic Bacteria.</title>
        <authorList>
            <person name="Fukuyama Y."/>
            <person name="Ohmae K."/>
            <person name="Yoneda Y."/>
            <person name="Yoshida T."/>
            <person name="Sako Y."/>
        </authorList>
    </citation>
    <scope>NUCLEOTIDE SEQUENCE [LARGE SCALE GENOMIC DNA]</scope>
    <source>
        <strain evidence="3">Ug1</strain>
    </source>
</reference>
<evidence type="ECO:0000313" key="3">
    <source>
        <dbReference type="Proteomes" id="UP000187485"/>
    </source>
</evidence>
<dbReference type="PROSITE" id="PS51781">
    <property type="entry name" value="SH3B"/>
    <property type="match status" value="1"/>
</dbReference>
<feature type="domain" description="SH3b" evidence="1">
    <location>
        <begin position="90"/>
        <end position="155"/>
    </location>
</feature>
<organism evidence="2 3">
    <name type="scientific">Carboxydothermus pertinax</name>
    <dbReference type="NCBI Taxonomy" id="870242"/>
    <lineage>
        <taxon>Bacteria</taxon>
        <taxon>Bacillati</taxon>
        <taxon>Bacillota</taxon>
        <taxon>Clostridia</taxon>
        <taxon>Thermoanaerobacterales</taxon>
        <taxon>Thermoanaerobacteraceae</taxon>
        <taxon>Carboxydothermus</taxon>
    </lineage>
</organism>
<dbReference type="AlphaFoldDB" id="A0A1L8CTI1"/>
<dbReference type="Proteomes" id="UP000187485">
    <property type="component" value="Unassembled WGS sequence"/>
</dbReference>
<dbReference type="STRING" id="870242.cpu_06740"/>
<name>A0A1L8CTI1_9THEO</name>
<gene>
    <name evidence="2" type="ORF">cpu_06740</name>
</gene>
<keyword evidence="3" id="KW-1185">Reference proteome</keyword>
<dbReference type="OrthoDB" id="268113at2"/>
<evidence type="ECO:0000259" key="1">
    <source>
        <dbReference type="PROSITE" id="PS51781"/>
    </source>
</evidence>
<evidence type="ECO:0000313" key="2">
    <source>
        <dbReference type="EMBL" id="GAV22164.1"/>
    </source>
</evidence>
<proteinExistence type="predicted"/>
<dbReference type="RefSeq" id="WP_075858651.1">
    <property type="nucleotide sequence ID" value="NZ_BDJK01000009.1"/>
</dbReference>
<sequence length="155" mass="16943">MKKGIYVILGLIIAFGTGFFVGGKILAQNDGVIPGSPQDPLVAKSYVDKQIKAVTDQVYDLQARIAALEKKIAELSAPKPSTTTTTTTTTKTGIVTVDKLYLRKTPQILSTNVITKLSKNTRLTVYLNKSNSTWYYVKTPTGAYGYVSKSYVKLQ</sequence>
<dbReference type="EMBL" id="BDJK01000009">
    <property type="protein sequence ID" value="GAV22164.1"/>
    <property type="molecule type" value="Genomic_DNA"/>
</dbReference>
<comment type="caution">
    <text evidence="2">The sequence shown here is derived from an EMBL/GenBank/DDBJ whole genome shotgun (WGS) entry which is preliminary data.</text>
</comment>
<dbReference type="Pfam" id="PF08239">
    <property type="entry name" value="SH3_3"/>
    <property type="match status" value="1"/>
</dbReference>
<dbReference type="SMART" id="SM00287">
    <property type="entry name" value="SH3b"/>
    <property type="match status" value="1"/>
</dbReference>
<protein>
    <submittedName>
        <fullName evidence="2">SH3 domain-containing protein</fullName>
    </submittedName>
</protein>
<accession>A0A1L8CTI1</accession>